<proteinExistence type="predicted"/>
<organism evidence="1 2">
    <name type="scientific">Diphasiastrum complanatum</name>
    <name type="common">Issler's clubmoss</name>
    <name type="synonym">Lycopodium complanatum</name>
    <dbReference type="NCBI Taxonomy" id="34168"/>
    <lineage>
        <taxon>Eukaryota</taxon>
        <taxon>Viridiplantae</taxon>
        <taxon>Streptophyta</taxon>
        <taxon>Embryophyta</taxon>
        <taxon>Tracheophyta</taxon>
        <taxon>Lycopodiopsida</taxon>
        <taxon>Lycopodiales</taxon>
        <taxon>Lycopodiaceae</taxon>
        <taxon>Lycopodioideae</taxon>
        <taxon>Diphasiastrum</taxon>
    </lineage>
</organism>
<evidence type="ECO:0000313" key="2">
    <source>
        <dbReference type="Proteomes" id="UP001162992"/>
    </source>
</evidence>
<name>A0ACC2BH73_DIPCM</name>
<gene>
    <name evidence="1" type="ORF">O6H91_15G035300</name>
</gene>
<reference evidence="2" key="1">
    <citation type="journal article" date="2024" name="Proc. Natl. Acad. Sci. U.S.A.">
        <title>Extraordinary preservation of gene collinearity over three hundred million years revealed in homosporous lycophytes.</title>
        <authorList>
            <person name="Li C."/>
            <person name="Wickell D."/>
            <person name="Kuo L.Y."/>
            <person name="Chen X."/>
            <person name="Nie B."/>
            <person name="Liao X."/>
            <person name="Peng D."/>
            <person name="Ji J."/>
            <person name="Jenkins J."/>
            <person name="Williams M."/>
            <person name="Shu S."/>
            <person name="Plott C."/>
            <person name="Barry K."/>
            <person name="Rajasekar S."/>
            <person name="Grimwood J."/>
            <person name="Han X."/>
            <person name="Sun S."/>
            <person name="Hou Z."/>
            <person name="He W."/>
            <person name="Dai G."/>
            <person name="Sun C."/>
            <person name="Schmutz J."/>
            <person name="Leebens-Mack J.H."/>
            <person name="Li F.W."/>
            <person name="Wang L."/>
        </authorList>
    </citation>
    <scope>NUCLEOTIDE SEQUENCE [LARGE SCALE GENOMIC DNA]</scope>
    <source>
        <strain evidence="2">cv. PW_Plant_1</strain>
    </source>
</reference>
<accession>A0ACC2BH73</accession>
<dbReference type="Proteomes" id="UP001162992">
    <property type="component" value="Chromosome 15"/>
</dbReference>
<sequence>MAMACRGALAFSSSSLHASAGASHQLASRVNFSTSKVVTRSILKKTLSCTGLHVDTSGSMSSSKPMKLDESHDILQDRAQRVFDSYNIQEAESDEEFWAAAWLRAECHCEHQTSARYVESTKKKFAEEEFVAVKRRQLGKYGHSIKSLCFMAIRRESLHNNILQEHHGTLLENVIGTLDITVRQLMHGEAFPGDITRSSLSVGVSALQRPHRYGYIANMCVTKTSRNKGIASSLVQVAIEAGKDWGLKEIYVHVYPSNIAGQRLYIKSGFQMVQTNFNQTKPEDVQLLRLVL</sequence>
<protein>
    <submittedName>
        <fullName evidence="1">Uncharacterized protein</fullName>
    </submittedName>
</protein>
<comment type="caution">
    <text evidence="1">The sequence shown here is derived from an EMBL/GenBank/DDBJ whole genome shotgun (WGS) entry which is preliminary data.</text>
</comment>
<evidence type="ECO:0000313" key="1">
    <source>
        <dbReference type="EMBL" id="KAJ7529136.1"/>
    </source>
</evidence>
<keyword evidence="2" id="KW-1185">Reference proteome</keyword>
<dbReference type="EMBL" id="CM055106">
    <property type="protein sequence ID" value="KAJ7529136.1"/>
    <property type="molecule type" value="Genomic_DNA"/>
</dbReference>